<gene>
    <name evidence="8" type="ORF">Ocin01_20113</name>
</gene>
<dbReference type="GO" id="GO:0005730">
    <property type="term" value="C:nucleolus"/>
    <property type="evidence" value="ECO:0007669"/>
    <property type="project" value="TreeGrafter"/>
</dbReference>
<feature type="non-terminal residue" evidence="8">
    <location>
        <position position="1"/>
    </location>
</feature>
<proteinExistence type="predicted"/>
<sequence>SLSDEKATLKTNEQIQKQRNQNMDPTNEDPMDTDTSSSSTRQISWQVQSNPTASYQQKTFNTFSESDDEKDDPFANLPKPVAVPIRSGSQQTTGNGGYSNQFNRQTPNSPSYGTSQLNYGGSSKKPETFQSPHAFKPNYQYGGSRSPVEKGSPIVQASFGNVMENRFSVGKSNTFGKNSQTFENNSYTAGKFNKGSSGLYNKLGSGNSHYPVQRQPSLASPIDNIMDLSKIGKFDSLPHSSKKFQAVSKYVNNSCGLQNTQGSVTVHDVYEINKNDWMSYLKSLYSFAEPGSQQVLLWFKTNSKGVQRLAQQNDGCVAFYDRLCRALPENPNNMHSSLRQLMILCSVSLGRVYESPHGFQHWSAKGSVPKGFATIKGIGKFVPDWEENFVEESVIMPNGKTTKNTKFPSYSIDFNEYIVFEAKRIKVKYAVDVEITPSTVSRKMGYGTQV</sequence>
<evidence type="ECO:0000256" key="6">
    <source>
        <dbReference type="SAM" id="MobiDB-lite"/>
    </source>
</evidence>
<dbReference type="Pfam" id="PF00644">
    <property type="entry name" value="PARP"/>
    <property type="match status" value="1"/>
</dbReference>
<dbReference type="InterPro" id="IPR050800">
    <property type="entry name" value="ARTD/PARP"/>
</dbReference>
<dbReference type="InterPro" id="IPR012317">
    <property type="entry name" value="Poly(ADP-ribose)pol_cat_dom"/>
</dbReference>
<evidence type="ECO:0000313" key="8">
    <source>
        <dbReference type="EMBL" id="ODM86569.1"/>
    </source>
</evidence>
<organism evidence="8 9">
    <name type="scientific">Orchesella cincta</name>
    <name type="common">Springtail</name>
    <name type="synonym">Podura cincta</name>
    <dbReference type="NCBI Taxonomy" id="48709"/>
    <lineage>
        <taxon>Eukaryota</taxon>
        <taxon>Metazoa</taxon>
        <taxon>Ecdysozoa</taxon>
        <taxon>Arthropoda</taxon>
        <taxon>Hexapoda</taxon>
        <taxon>Collembola</taxon>
        <taxon>Entomobryomorpha</taxon>
        <taxon>Entomobryoidea</taxon>
        <taxon>Orchesellidae</taxon>
        <taxon>Orchesellinae</taxon>
        <taxon>Orchesella</taxon>
    </lineage>
</organism>
<evidence type="ECO:0000313" key="9">
    <source>
        <dbReference type="Proteomes" id="UP000094527"/>
    </source>
</evidence>
<feature type="region of interest" description="Disordered" evidence="6">
    <location>
        <begin position="1"/>
        <end position="148"/>
    </location>
</feature>
<dbReference type="Proteomes" id="UP000094527">
    <property type="component" value="Unassembled WGS sequence"/>
</dbReference>
<keyword evidence="9" id="KW-1185">Reference proteome</keyword>
<dbReference type="GO" id="GO:0003950">
    <property type="term" value="F:NAD+ poly-ADP-ribosyltransferase activity"/>
    <property type="evidence" value="ECO:0007669"/>
    <property type="project" value="UniProtKB-UniRule"/>
</dbReference>
<dbReference type="AlphaFoldDB" id="A0A1D2M0S9"/>
<dbReference type="PANTHER" id="PTHR10459">
    <property type="entry name" value="DNA LIGASE"/>
    <property type="match status" value="1"/>
</dbReference>
<dbReference type="SUPFAM" id="SSF56399">
    <property type="entry name" value="ADP-ribosylation"/>
    <property type="match status" value="1"/>
</dbReference>
<evidence type="ECO:0000259" key="7">
    <source>
        <dbReference type="PROSITE" id="PS51059"/>
    </source>
</evidence>
<comment type="catalytic activity">
    <reaction evidence="4">
        <text>NAD(+) + (ADP-D-ribosyl)n-acceptor = nicotinamide + (ADP-D-ribosyl)n+1-acceptor + H(+).</text>
        <dbReference type="EC" id="2.4.2.30"/>
    </reaction>
</comment>
<feature type="domain" description="PARP catalytic" evidence="7">
    <location>
        <begin position="220"/>
        <end position="442"/>
    </location>
</feature>
<name>A0A1D2M0S9_ORCCI</name>
<reference evidence="8 9" key="1">
    <citation type="journal article" date="2016" name="Genome Biol. Evol.">
        <title>Gene Family Evolution Reflects Adaptation to Soil Environmental Stressors in the Genome of the Collembolan Orchesella cincta.</title>
        <authorList>
            <person name="Faddeeva-Vakhrusheva A."/>
            <person name="Derks M.F."/>
            <person name="Anvar S.Y."/>
            <person name="Agamennone V."/>
            <person name="Suring W."/>
            <person name="Smit S."/>
            <person name="van Straalen N.M."/>
            <person name="Roelofs D."/>
        </authorList>
    </citation>
    <scope>NUCLEOTIDE SEQUENCE [LARGE SCALE GENOMIC DNA]</scope>
    <source>
        <tissue evidence="8">Mixed pool</tissue>
    </source>
</reference>
<feature type="compositionally biased region" description="Polar residues" evidence="6">
    <location>
        <begin position="9"/>
        <end position="25"/>
    </location>
</feature>
<protein>
    <recommendedName>
        <fullName evidence="5">Poly [ADP-ribose] polymerase</fullName>
        <shortName evidence="5">PARP</shortName>
        <ecNumber evidence="5">2.4.2.-</ecNumber>
    </recommendedName>
</protein>
<dbReference type="EMBL" id="LJIJ01008227">
    <property type="protein sequence ID" value="ODM86569.1"/>
    <property type="molecule type" value="Genomic_DNA"/>
</dbReference>
<dbReference type="PANTHER" id="PTHR10459:SF60">
    <property type="entry name" value="POLY [ADP-RIBOSE] POLYMERASE 2"/>
    <property type="match status" value="1"/>
</dbReference>
<evidence type="ECO:0000256" key="4">
    <source>
        <dbReference type="ARBA" id="ARBA00033987"/>
    </source>
</evidence>
<feature type="compositionally biased region" description="Polar residues" evidence="6">
    <location>
        <begin position="87"/>
        <end position="121"/>
    </location>
</feature>
<keyword evidence="2 5" id="KW-0808">Transferase</keyword>
<dbReference type="EC" id="2.4.2.-" evidence="5"/>
<evidence type="ECO:0000256" key="1">
    <source>
        <dbReference type="ARBA" id="ARBA00022676"/>
    </source>
</evidence>
<dbReference type="GO" id="GO:0070212">
    <property type="term" value="P:protein poly-ADP-ribosylation"/>
    <property type="evidence" value="ECO:0007669"/>
    <property type="project" value="TreeGrafter"/>
</dbReference>
<keyword evidence="3 5" id="KW-0520">NAD</keyword>
<dbReference type="PROSITE" id="PS51059">
    <property type="entry name" value="PARP_CATALYTIC"/>
    <property type="match status" value="1"/>
</dbReference>
<evidence type="ECO:0000256" key="5">
    <source>
        <dbReference type="RuleBase" id="RU362114"/>
    </source>
</evidence>
<evidence type="ECO:0000256" key="3">
    <source>
        <dbReference type="ARBA" id="ARBA00023027"/>
    </source>
</evidence>
<accession>A0A1D2M0S9</accession>
<dbReference type="GO" id="GO:0006302">
    <property type="term" value="P:double-strand break repair"/>
    <property type="evidence" value="ECO:0007669"/>
    <property type="project" value="TreeGrafter"/>
</dbReference>
<comment type="caution">
    <text evidence="8">The sequence shown here is derived from an EMBL/GenBank/DDBJ whole genome shotgun (WGS) entry which is preliminary data.</text>
</comment>
<evidence type="ECO:0000256" key="2">
    <source>
        <dbReference type="ARBA" id="ARBA00022679"/>
    </source>
</evidence>
<feature type="compositionally biased region" description="Polar residues" evidence="6">
    <location>
        <begin position="41"/>
        <end position="64"/>
    </location>
</feature>
<dbReference type="OrthoDB" id="429950at2759"/>
<keyword evidence="1 5" id="KW-0328">Glycosyltransferase</keyword>
<dbReference type="GO" id="GO:1990404">
    <property type="term" value="F:NAD+-protein mono-ADP-ribosyltransferase activity"/>
    <property type="evidence" value="ECO:0007669"/>
    <property type="project" value="TreeGrafter"/>
</dbReference>
<dbReference type="STRING" id="48709.A0A1D2M0S9"/>
<dbReference type="Gene3D" id="3.90.228.10">
    <property type="match status" value="1"/>
</dbReference>